<accession>A0ABS9KCN6</accession>
<dbReference type="EMBL" id="JAKLWS010000008">
    <property type="protein sequence ID" value="MCG2588627.1"/>
    <property type="molecule type" value="Genomic_DNA"/>
</dbReference>
<evidence type="ECO:0000313" key="5">
    <source>
        <dbReference type="Proteomes" id="UP001165366"/>
    </source>
</evidence>
<comment type="similarity">
    <text evidence="1">Belongs to the relA/spoT family.</text>
</comment>
<dbReference type="InterPro" id="IPR045600">
    <property type="entry name" value="RelA/SpoT_AH_RIS"/>
</dbReference>
<dbReference type="Pfam" id="PF13291">
    <property type="entry name" value="ACT_4"/>
    <property type="match status" value="1"/>
</dbReference>
<dbReference type="Gene3D" id="1.10.3210.10">
    <property type="entry name" value="Hypothetical protein af1432"/>
    <property type="match status" value="1"/>
</dbReference>
<feature type="domain" description="ACT" evidence="2">
    <location>
        <begin position="676"/>
        <end position="749"/>
    </location>
</feature>
<comment type="function">
    <text evidence="1">In eubacteria ppGpp (guanosine 3'-diphosphate 5'-diphosphate) is a mediator of the stringent response that coordinates a variety of cellular activities in response to changes in nutritional abundance.</text>
</comment>
<evidence type="ECO:0000259" key="3">
    <source>
        <dbReference type="PROSITE" id="PS51880"/>
    </source>
</evidence>
<comment type="caution">
    <text evidence="4">The sequence shown here is derived from an EMBL/GenBank/DDBJ whole genome shotgun (WGS) entry which is preliminary data.</text>
</comment>
<reference evidence="4" key="2">
    <citation type="submission" date="2024-05" db="EMBL/GenBank/DDBJ databases">
        <title>Rhodohalobacter halophilus gen. nov., sp. nov., a moderately halophilic member of the family Balneolaceae.</title>
        <authorList>
            <person name="Xia J."/>
        </authorList>
    </citation>
    <scope>NUCLEOTIDE SEQUENCE</scope>
    <source>
        <strain evidence="4">WB101</strain>
    </source>
</reference>
<protein>
    <submittedName>
        <fullName evidence="4">Bifunctional (P)ppGpp synthetase/guanosine-3',5'-bis(Diphosphate) 3'-pyrophosphohydrolase</fullName>
    </submittedName>
</protein>
<dbReference type="Pfam" id="PF13328">
    <property type="entry name" value="HD_4"/>
    <property type="match status" value="1"/>
</dbReference>
<sequence>MANVETDIRDQVDQYALDKKQTSGLRGLLRLCHKHLEETDDELITRAFKLCCKSHENVKRASGEPYYKHPLEVAKIMAEEFNLDDISVAAALLHDTVEDTSVKLQDIEELFGSTVKHIIDGLTKITGVFENRDTKQAETFMKLLLSMAEDIRVILIKFADRLHNMRTIQHLPKQRQLNKATETIELYAPLAHRFGLFKIKNEFEDLCFKVIDPNSYKFLVRKLREKRESREAFIEEFMKPIKEELENQNFSFEIKGRPKHIYSIYRKMQNQQKPFEEIYDLFAIRIILEDPHTKEDCWRVYSVITDWYTPIPKRFRDFISVPKANGYQSLHTTVITKKGRKVEVQIRTRKMDNIAEQGLAAHWKYKEGNSGESSELDKFVNWVRDVLDTPRPDAATEFVKDFQLNLYQDEIYVFTPQGELRTLPNGASVIDFAFDIHSEIGERAVSAKVNGKMAPLRQKLNIGDQVEIITGNKINLNADWMEDVVTHKAKARIRQYIKQKERRIADEGREAWEKRASKGKVEISDQELTKIAKRFKFNDAQEMFYEIGSGAFDVNELYRIVKQLKSKGRLDDEEEEDQHQKLSKEEITQEYYTTARSVGDGKALLVEGELSNVKYSYANCCNPIPGDNVIGFISRNGDVKIHRSNCKNAHHLIRTDSERIVDVSWAKNIEEQFLGAIKVIGEDRVGLVNDLTEVLSKSMQTNMKSINVSSEGGMFEGIITAHVNDLKHLEKIIQKLEKVDGIKTVIRYE</sequence>
<dbReference type="SMART" id="SM00471">
    <property type="entry name" value="HDc"/>
    <property type="match status" value="1"/>
</dbReference>
<dbReference type="InterPro" id="IPR007685">
    <property type="entry name" value="RelA_SpoT"/>
</dbReference>
<organism evidence="4 5">
    <name type="scientific">Rhodohalobacter sulfatireducens</name>
    <dbReference type="NCBI Taxonomy" id="2911366"/>
    <lineage>
        <taxon>Bacteria</taxon>
        <taxon>Pseudomonadati</taxon>
        <taxon>Balneolota</taxon>
        <taxon>Balneolia</taxon>
        <taxon>Balneolales</taxon>
        <taxon>Balneolaceae</taxon>
        <taxon>Rhodohalobacter</taxon>
    </lineage>
</organism>
<dbReference type="InterPro" id="IPR045865">
    <property type="entry name" value="ACT-like_dom_sf"/>
</dbReference>
<keyword evidence="5" id="KW-1185">Reference proteome</keyword>
<dbReference type="InterPro" id="IPR012676">
    <property type="entry name" value="TGS-like"/>
</dbReference>
<proteinExistence type="inferred from homology"/>
<dbReference type="InterPro" id="IPR004095">
    <property type="entry name" value="TGS"/>
</dbReference>
<dbReference type="InterPro" id="IPR012675">
    <property type="entry name" value="Beta-grasp_dom_sf"/>
</dbReference>
<dbReference type="InterPro" id="IPR033655">
    <property type="entry name" value="TGS_RelA/SpoT"/>
</dbReference>
<dbReference type="CDD" id="cd04876">
    <property type="entry name" value="ACT_RelA-SpoT"/>
    <property type="match status" value="1"/>
</dbReference>
<dbReference type="SUPFAM" id="SSF55021">
    <property type="entry name" value="ACT-like"/>
    <property type="match status" value="1"/>
</dbReference>
<dbReference type="CDD" id="cd05399">
    <property type="entry name" value="NT_Rel-Spo_like"/>
    <property type="match status" value="1"/>
</dbReference>
<dbReference type="Proteomes" id="UP001165366">
    <property type="component" value="Unassembled WGS sequence"/>
</dbReference>
<dbReference type="Pfam" id="PF02824">
    <property type="entry name" value="TGS"/>
    <property type="match status" value="1"/>
</dbReference>
<feature type="domain" description="TGS" evidence="3">
    <location>
        <begin position="409"/>
        <end position="470"/>
    </location>
</feature>
<dbReference type="PANTHER" id="PTHR21262:SF31">
    <property type="entry name" value="GTP PYROPHOSPHOKINASE"/>
    <property type="match status" value="1"/>
</dbReference>
<dbReference type="Pfam" id="PF04607">
    <property type="entry name" value="RelA_SpoT"/>
    <property type="match status" value="1"/>
</dbReference>
<dbReference type="RefSeq" id="WP_237853467.1">
    <property type="nucleotide sequence ID" value="NZ_JAKLWS010000008.1"/>
</dbReference>
<dbReference type="PANTHER" id="PTHR21262">
    <property type="entry name" value="GUANOSINE-3',5'-BIS DIPHOSPHATE 3'-PYROPHOSPHOHYDROLASE"/>
    <property type="match status" value="1"/>
</dbReference>
<dbReference type="Gene3D" id="3.10.20.30">
    <property type="match status" value="1"/>
</dbReference>
<dbReference type="InterPro" id="IPR002912">
    <property type="entry name" value="ACT_dom"/>
</dbReference>
<reference evidence="4" key="1">
    <citation type="submission" date="2022-01" db="EMBL/GenBank/DDBJ databases">
        <authorList>
            <person name="Wang Y."/>
        </authorList>
    </citation>
    <scope>NUCLEOTIDE SEQUENCE</scope>
    <source>
        <strain evidence="4">WB101</strain>
    </source>
</reference>
<evidence type="ECO:0000259" key="2">
    <source>
        <dbReference type="PROSITE" id="PS51671"/>
    </source>
</evidence>
<gene>
    <name evidence="4" type="ORF">L6773_08630</name>
</gene>
<dbReference type="PROSITE" id="PS51671">
    <property type="entry name" value="ACT"/>
    <property type="match status" value="1"/>
</dbReference>
<dbReference type="CDD" id="cd01668">
    <property type="entry name" value="TGS_RSH"/>
    <property type="match status" value="1"/>
</dbReference>
<dbReference type="SUPFAM" id="SSF109604">
    <property type="entry name" value="HD-domain/PDEase-like"/>
    <property type="match status" value="1"/>
</dbReference>
<dbReference type="InterPro" id="IPR003607">
    <property type="entry name" value="HD/PDEase_dom"/>
</dbReference>
<dbReference type="NCBIfam" id="TIGR00691">
    <property type="entry name" value="spoT_relA"/>
    <property type="match status" value="1"/>
</dbReference>
<dbReference type="InterPro" id="IPR043519">
    <property type="entry name" value="NT_sf"/>
</dbReference>
<name>A0ABS9KCN6_9BACT</name>
<dbReference type="InterPro" id="IPR004811">
    <property type="entry name" value="RelA/Spo_fam"/>
</dbReference>
<evidence type="ECO:0000256" key="1">
    <source>
        <dbReference type="RuleBase" id="RU003847"/>
    </source>
</evidence>
<dbReference type="SMART" id="SM00954">
    <property type="entry name" value="RelA_SpoT"/>
    <property type="match status" value="1"/>
</dbReference>
<dbReference type="PROSITE" id="PS51880">
    <property type="entry name" value="TGS"/>
    <property type="match status" value="1"/>
</dbReference>
<dbReference type="CDD" id="cd00077">
    <property type="entry name" value="HDc"/>
    <property type="match status" value="1"/>
</dbReference>
<dbReference type="SUPFAM" id="SSF81271">
    <property type="entry name" value="TGS-like"/>
    <property type="match status" value="1"/>
</dbReference>
<dbReference type="Gene3D" id="3.30.460.10">
    <property type="entry name" value="Beta Polymerase, domain 2"/>
    <property type="match status" value="1"/>
</dbReference>
<evidence type="ECO:0000313" key="4">
    <source>
        <dbReference type="EMBL" id="MCG2588627.1"/>
    </source>
</evidence>
<dbReference type="Gene3D" id="3.30.70.260">
    <property type="match status" value="1"/>
</dbReference>
<dbReference type="Pfam" id="PF19296">
    <property type="entry name" value="RelA_AH_RIS"/>
    <property type="match status" value="1"/>
</dbReference>
<dbReference type="SUPFAM" id="SSF81301">
    <property type="entry name" value="Nucleotidyltransferase"/>
    <property type="match status" value="1"/>
</dbReference>